<dbReference type="Gene3D" id="3.40.30.10">
    <property type="entry name" value="Glutaredoxin"/>
    <property type="match status" value="1"/>
</dbReference>
<feature type="domain" description="Alkyl hydroperoxide reductase subunit C/ Thiol specific antioxidant" evidence="2">
    <location>
        <begin position="1"/>
        <end position="80"/>
    </location>
</feature>
<dbReference type="InterPro" id="IPR000866">
    <property type="entry name" value="AhpC/TSA"/>
</dbReference>
<evidence type="ECO:0000256" key="1">
    <source>
        <dbReference type="ARBA" id="ARBA00023284"/>
    </source>
</evidence>
<dbReference type="PANTHER" id="PTHR43110">
    <property type="entry name" value="THIOL PEROXIDASE"/>
    <property type="match status" value="1"/>
</dbReference>
<name>A0A932A923_9BACT</name>
<dbReference type="EMBL" id="JACPNR010000004">
    <property type="protein sequence ID" value="MBI2677874.1"/>
    <property type="molecule type" value="Genomic_DNA"/>
</dbReference>
<keyword evidence="1" id="KW-0676">Redox-active center</keyword>
<accession>A0A932A923</accession>
<dbReference type="GO" id="GO:0016209">
    <property type="term" value="F:antioxidant activity"/>
    <property type="evidence" value="ECO:0007669"/>
    <property type="project" value="InterPro"/>
</dbReference>
<dbReference type="PANTHER" id="PTHR43110:SF1">
    <property type="entry name" value="THIOL PEROXIDASE"/>
    <property type="match status" value="1"/>
</dbReference>
<evidence type="ECO:0000259" key="2">
    <source>
        <dbReference type="Pfam" id="PF00578"/>
    </source>
</evidence>
<dbReference type="Proteomes" id="UP000779809">
    <property type="component" value="Unassembled WGS sequence"/>
</dbReference>
<reference evidence="3" key="1">
    <citation type="submission" date="2020-07" db="EMBL/GenBank/DDBJ databases">
        <title>Huge and variable diversity of episymbiotic CPR bacteria and DPANN archaea in groundwater ecosystems.</title>
        <authorList>
            <person name="He C.Y."/>
            <person name="Keren R."/>
            <person name="Whittaker M."/>
            <person name="Farag I.F."/>
            <person name="Doudna J."/>
            <person name="Cate J.H.D."/>
            <person name="Banfield J.F."/>
        </authorList>
    </citation>
    <scope>NUCLEOTIDE SEQUENCE</scope>
    <source>
        <strain evidence="3">NC_groundwater_580_Pr5_B-0.1um_64_19</strain>
    </source>
</reference>
<protein>
    <submittedName>
        <fullName evidence="3">Redoxin domain-containing protein</fullName>
    </submittedName>
</protein>
<evidence type="ECO:0000313" key="4">
    <source>
        <dbReference type="Proteomes" id="UP000779809"/>
    </source>
</evidence>
<gene>
    <name evidence="3" type="ORF">HYX28_03745</name>
</gene>
<dbReference type="Pfam" id="PF00578">
    <property type="entry name" value="AhpC-TSA"/>
    <property type="match status" value="1"/>
</dbReference>
<comment type="caution">
    <text evidence="3">The sequence shown here is derived from an EMBL/GenBank/DDBJ whole genome shotgun (WGS) entry which is preliminary data.</text>
</comment>
<dbReference type="InterPro" id="IPR036249">
    <property type="entry name" value="Thioredoxin-like_sf"/>
</dbReference>
<dbReference type="AlphaFoldDB" id="A0A932A923"/>
<dbReference type="InterPro" id="IPR050455">
    <property type="entry name" value="Tpx_Peroxidase_subfamily"/>
</dbReference>
<evidence type="ECO:0000313" key="3">
    <source>
        <dbReference type="EMBL" id="MBI2677874.1"/>
    </source>
</evidence>
<organism evidence="3 4">
    <name type="scientific">Candidatus Korobacter versatilis</name>
    <dbReference type="NCBI Taxonomy" id="658062"/>
    <lineage>
        <taxon>Bacteria</taxon>
        <taxon>Pseudomonadati</taxon>
        <taxon>Acidobacteriota</taxon>
        <taxon>Terriglobia</taxon>
        <taxon>Terriglobales</taxon>
        <taxon>Candidatus Korobacteraceae</taxon>
        <taxon>Candidatus Korobacter</taxon>
    </lineage>
</organism>
<dbReference type="GO" id="GO:0016491">
    <property type="term" value="F:oxidoreductase activity"/>
    <property type="evidence" value="ECO:0007669"/>
    <property type="project" value="InterPro"/>
</dbReference>
<sequence>MKNLQAHLPELEADTQVVGVSMDSPFANKAFADKEGIKFPIASDWFNNGSVTKEIFGIYSDKYKAGRRVNYLIGKNGKVLEVQDGNEAIDPTKIVDACKARRLKE</sequence>
<proteinExistence type="predicted"/>
<dbReference type="SUPFAM" id="SSF52833">
    <property type="entry name" value="Thioredoxin-like"/>
    <property type="match status" value="1"/>
</dbReference>